<dbReference type="Proteomes" id="UP000581769">
    <property type="component" value="Unassembled WGS sequence"/>
</dbReference>
<accession>A0A840J8X9</accession>
<evidence type="ECO:0000313" key="2">
    <source>
        <dbReference type="Proteomes" id="UP000581769"/>
    </source>
</evidence>
<dbReference type="EMBL" id="JACHMG010000001">
    <property type="protein sequence ID" value="MBB4689817.1"/>
    <property type="molecule type" value="Genomic_DNA"/>
</dbReference>
<protein>
    <recommendedName>
        <fullName evidence="3">Phage terminase</fullName>
    </recommendedName>
</protein>
<dbReference type="InterPro" id="IPR005021">
    <property type="entry name" value="Terminase_largesu-like"/>
</dbReference>
<keyword evidence="2" id="KW-1185">Reference proteome</keyword>
<dbReference type="AlphaFoldDB" id="A0A840J8X9"/>
<reference evidence="1 2" key="1">
    <citation type="submission" date="2020-08" db="EMBL/GenBank/DDBJ databases">
        <title>Sequencing the genomes of 1000 actinobacteria strains.</title>
        <authorList>
            <person name="Klenk H.-P."/>
        </authorList>
    </citation>
    <scope>NUCLEOTIDE SEQUENCE [LARGE SCALE GENOMIC DNA]</scope>
    <source>
        <strain evidence="1 2">DSM 45859</strain>
    </source>
</reference>
<dbReference type="PANTHER" id="PTHR41287:SF1">
    <property type="entry name" value="PROTEIN YMFN"/>
    <property type="match status" value="1"/>
</dbReference>
<name>A0A840J8X9_9PSEU</name>
<evidence type="ECO:0008006" key="3">
    <source>
        <dbReference type="Google" id="ProtNLM"/>
    </source>
</evidence>
<proteinExistence type="predicted"/>
<comment type="caution">
    <text evidence="1">The sequence shown here is derived from an EMBL/GenBank/DDBJ whole genome shotgun (WGS) entry which is preliminary data.</text>
</comment>
<sequence length="510" mass="55794">MTAAVLEPEVVYGSTTPRLWTRPLVEGPPGPCGCGCALTPETSYGFDVEEFARDTLRRPLDPWQRWAAIHGGELLPDGRPRFRILLLLIARQNGKTELLVILTLFWMFIECRRLVLGTSTNLTYAVESWNKAVDLVEASEALAEDIPPNGVRRTNGENELRTIYKARYRVAASNRKGGRSLTIDRLIADELREHHDFTAWSAAVPAMNAVWDAQAWAISNQGDDLSVVLDSLRKAALSFIETGEGDERLGLLEWSAPDGSKAADVRAIQAANPNLGYRLSLSSILGEARRAQAAGGEELAHYLTEILCMRVPMLDPAINADRWAACLDRGDLSDVRGRVALCFDVSLDGRHATLAAAAVLPDGRVRVEVVAAWDDMAVMRREMRGWVRRVGPRRIGWFPSGPAAAYAAVLTDNDQADWPPEGVEVEGIRAEVPAVCMGLAELVDAQQVAHSDDPLLNAQVPATEKLRQGDAWRFTRRGAGHCDATYATAGAAHLARTLPDDKPAPWFGVV</sequence>
<dbReference type="RefSeq" id="WP_184784278.1">
    <property type="nucleotide sequence ID" value="NZ_JACHMG010000001.1"/>
</dbReference>
<dbReference type="PANTHER" id="PTHR41287">
    <property type="match status" value="1"/>
</dbReference>
<gene>
    <name evidence="1" type="ORF">BJY18_007302</name>
</gene>
<dbReference type="Gene3D" id="3.40.50.300">
    <property type="entry name" value="P-loop containing nucleotide triphosphate hydrolases"/>
    <property type="match status" value="1"/>
</dbReference>
<organism evidence="1 2">
    <name type="scientific">Amycolatopsis jiangsuensis</name>
    <dbReference type="NCBI Taxonomy" id="1181879"/>
    <lineage>
        <taxon>Bacteria</taxon>
        <taxon>Bacillati</taxon>
        <taxon>Actinomycetota</taxon>
        <taxon>Actinomycetes</taxon>
        <taxon>Pseudonocardiales</taxon>
        <taxon>Pseudonocardiaceae</taxon>
        <taxon>Amycolatopsis</taxon>
    </lineage>
</organism>
<evidence type="ECO:0000313" key="1">
    <source>
        <dbReference type="EMBL" id="MBB4689817.1"/>
    </source>
</evidence>
<dbReference type="InterPro" id="IPR027417">
    <property type="entry name" value="P-loop_NTPase"/>
</dbReference>